<protein>
    <submittedName>
        <fullName evidence="1">Type VI secretion system ImpG/VasA family protein</fullName>
    </submittedName>
</protein>
<dbReference type="AlphaFoldDB" id="A0AAJ0XAP3"/>
<dbReference type="InterPro" id="IPR010272">
    <property type="entry name" value="T6SS_TssF"/>
</dbReference>
<accession>A0AAJ0XAP3</accession>
<name>A0AAJ0XAP3_9GAMM</name>
<dbReference type="NCBIfam" id="TIGR03359">
    <property type="entry name" value="VI_chp_6"/>
    <property type="match status" value="1"/>
</dbReference>
<dbReference type="Pfam" id="PF05947">
    <property type="entry name" value="T6SS_TssF"/>
    <property type="match status" value="1"/>
</dbReference>
<reference evidence="1" key="1">
    <citation type="submission" date="2017-08" db="EMBL/GenBank/DDBJ databases">
        <authorList>
            <person name="Imhoff J.F."/>
            <person name="Rahn T."/>
            <person name="Kuenzel S."/>
            <person name="Neulinger S.C."/>
        </authorList>
    </citation>
    <scope>NUCLEOTIDE SEQUENCE</scope>
    <source>
        <strain evidence="1">DSM 11080</strain>
    </source>
</reference>
<evidence type="ECO:0000313" key="1">
    <source>
        <dbReference type="EMBL" id="MBK1705558.1"/>
    </source>
</evidence>
<dbReference type="PIRSF" id="PIRSF028304">
    <property type="entry name" value="UCP028304"/>
    <property type="match status" value="1"/>
</dbReference>
<dbReference type="PANTHER" id="PTHR35370:SF1">
    <property type="entry name" value="TYPE VI SECRETION SYSTEM COMPONENT TSSF1"/>
    <property type="match status" value="1"/>
</dbReference>
<dbReference type="EMBL" id="NRSJ01000024">
    <property type="protein sequence ID" value="MBK1705558.1"/>
    <property type="molecule type" value="Genomic_DNA"/>
</dbReference>
<gene>
    <name evidence="1" type="primary">vasA</name>
    <name evidence="1" type="ORF">CKO40_13600</name>
</gene>
<dbReference type="PANTHER" id="PTHR35370">
    <property type="entry name" value="CYTOPLASMIC PROTEIN-RELATED-RELATED"/>
    <property type="match status" value="1"/>
</dbReference>
<organism evidence="1 2">
    <name type="scientific">Halochromatium glycolicum</name>
    <dbReference type="NCBI Taxonomy" id="85075"/>
    <lineage>
        <taxon>Bacteria</taxon>
        <taxon>Pseudomonadati</taxon>
        <taxon>Pseudomonadota</taxon>
        <taxon>Gammaproteobacteria</taxon>
        <taxon>Chromatiales</taxon>
        <taxon>Chromatiaceae</taxon>
        <taxon>Halochromatium</taxon>
    </lineage>
</organism>
<sequence>MDARFLDLYNRELRYIREMSGEFAAQFPKVASRLGLDGFDCADPYVERLLEGFAFLAARVGLKLEAEFPQFTSHLIESVYPHFLAPTPSMAVVELMPDATEGSLVEGFPVPRGTPLRSALRKGETTPCTYVTGHDITLWPIRIERAEYIGSASLLPEISVPGQSPPRAGVRLRLSVTGHAKISDLALDTLDLHLTGSDGLPMRLYEYLVARTIGVAGRAATSSKKSDWVVAEPRRLQPLGLSPDEALLPVDGRCFDGYRLLHEYFAFPQRFMFLRVGSLRRLVRRTLGPSIDLVFLFDRADPALEQAVSAEMFHLNATPVINLFPKRMDRIHLNATEREFHLVAERTRPMDFELFAVERVRGYGRAKEAEREFLPFYSARHSTFHSAPNAYFTVRREQRLLASWRKERNIGPRSSYIGSEAFISLVDPNNAPFSSELKQLGVESLCTNRDLPLSLSLGSGSTDFTWDFSGPVESIRCISGPSRPRPAPLEGEAHWRLISHLSLNYLSLVDTDGGDAAAAFQEILGLYGFLNESQIRKELEGIRQIDTKPIHRRVLHPQGSSFVRGLEITILVDEAFFEGSGCFLLGAVLEQFLSRHVSINSFTETVIRTVERGEIMRWPRRTGRRQML</sequence>
<evidence type="ECO:0000313" key="2">
    <source>
        <dbReference type="Proteomes" id="UP001296776"/>
    </source>
</evidence>
<comment type="caution">
    <text evidence="1">The sequence shown here is derived from an EMBL/GenBank/DDBJ whole genome shotgun (WGS) entry which is preliminary data.</text>
</comment>
<keyword evidence="2" id="KW-1185">Reference proteome</keyword>
<proteinExistence type="predicted"/>
<reference evidence="1" key="2">
    <citation type="journal article" date="2020" name="Microorganisms">
        <title>Osmotic Adaptation and Compatible Solute Biosynthesis of Phototrophic Bacteria as Revealed from Genome Analyses.</title>
        <authorList>
            <person name="Imhoff J.F."/>
            <person name="Rahn T."/>
            <person name="Kunzel S."/>
            <person name="Keller A."/>
            <person name="Neulinger S.C."/>
        </authorList>
    </citation>
    <scope>NUCLEOTIDE SEQUENCE</scope>
    <source>
        <strain evidence="1">DSM 11080</strain>
    </source>
</reference>
<dbReference type="RefSeq" id="WP_200346780.1">
    <property type="nucleotide sequence ID" value="NZ_NRSJ01000024.1"/>
</dbReference>
<dbReference type="Proteomes" id="UP001296776">
    <property type="component" value="Unassembled WGS sequence"/>
</dbReference>